<dbReference type="InterPro" id="IPR013320">
    <property type="entry name" value="ConA-like_dom_sf"/>
</dbReference>
<feature type="region of interest" description="Disordered" evidence="1">
    <location>
        <begin position="25"/>
        <end position="109"/>
    </location>
</feature>
<dbReference type="PROSITE" id="PS51257">
    <property type="entry name" value="PROKAR_LIPOPROTEIN"/>
    <property type="match status" value="1"/>
</dbReference>
<keyword evidence="4" id="KW-1185">Reference proteome</keyword>
<dbReference type="RefSeq" id="WP_267775320.1">
    <property type="nucleotide sequence ID" value="NZ_JAPNKE010000002.1"/>
</dbReference>
<proteinExistence type="predicted"/>
<dbReference type="Gene3D" id="2.60.120.200">
    <property type="match status" value="1"/>
</dbReference>
<evidence type="ECO:0000313" key="3">
    <source>
        <dbReference type="EMBL" id="MCY1011998.1"/>
    </source>
</evidence>
<feature type="chain" id="PRO_5040908799" evidence="2">
    <location>
        <begin position="30"/>
        <end position="361"/>
    </location>
</feature>
<gene>
    <name evidence="3" type="ORF">OV079_41935</name>
</gene>
<dbReference type="EMBL" id="JAPNKE010000002">
    <property type="protein sequence ID" value="MCY1011998.1"/>
    <property type="molecule type" value="Genomic_DNA"/>
</dbReference>
<accession>A0A9X3J3E4</accession>
<feature type="compositionally biased region" description="Low complexity" evidence="1">
    <location>
        <begin position="30"/>
        <end position="103"/>
    </location>
</feature>
<comment type="caution">
    <text evidence="3">The sequence shown here is derived from an EMBL/GenBank/DDBJ whole genome shotgun (WGS) entry which is preliminary data.</text>
</comment>
<name>A0A9X3J3E4_9BACT</name>
<organism evidence="3 4">
    <name type="scientific">Nannocystis pusilla</name>
    <dbReference type="NCBI Taxonomy" id="889268"/>
    <lineage>
        <taxon>Bacteria</taxon>
        <taxon>Pseudomonadati</taxon>
        <taxon>Myxococcota</taxon>
        <taxon>Polyangia</taxon>
        <taxon>Nannocystales</taxon>
        <taxon>Nannocystaceae</taxon>
        <taxon>Nannocystis</taxon>
    </lineage>
</organism>
<protein>
    <submittedName>
        <fullName evidence="3">Uncharacterized protein</fullName>
    </submittedName>
</protein>
<evidence type="ECO:0000313" key="4">
    <source>
        <dbReference type="Proteomes" id="UP001150924"/>
    </source>
</evidence>
<dbReference type="AlphaFoldDB" id="A0A9X3J3E4"/>
<evidence type="ECO:0000256" key="1">
    <source>
        <dbReference type="SAM" id="MobiDB-lite"/>
    </source>
</evidence>
<sequence length="361" mass="38105">MPRPQFRRLAALALLLAACSYDGSGLVSAGPPSSTSSTSTTDEPTTTTTTAPPLTTSSPELTTTGTTAPVDPTVDATTTDATTTTSTTAATTEHSTSTTTGDETTGEPPPMLVDEGLLVRYFLDEAAGGQGPKYALDAAPDPLDLPLVYDMGAMNPVYAEQRGHRGLRWPMAGLHGRATLPVADTKVQTALQNRTAATLELVVDIDAVTLLGSRLVHVGRSFEMGHFTLRSSALDRLEFYWKGNNLAGVWPVDWAGLGRAVVHVVLDTGQPEPIHRVRLYVDGAAVADGMDISLVHPNQNEAVAIPTDPNIPLYFALGNRGADGDRSFQGTLYYAAIYATALSETQLQQNAEILAGTDDAP</sequence>
<reference evidence="3" key="1">
    <citation type="submission" date="2022-11" db="EMBL/GenBank/DDBJ databases">
        <title>Minimal conservation of predation-associated metabolite biosynthetic gene clusters underscores biosynthetic potential of Myxococcota including descriptions for ten novel species: Archangium lansinium sp. nov., Myxococcus landrumus sp. nov., Nannocystis bai.</title>
        <authorList>
            <person name="Ahearne A."/>
            <person name="Stevens C."/>
            <person name="Phillips K."/>
        </authorList>
    </citation>
    <scope>NUCLEOTIDE SEQUENCE</scope>
    <source>
        <strain evidence="3">Na p29</strain>
    </source>
</reference>
<keyword evidence="2" id="KW-0732">Signal</keyword>
<evidence type="ECO:0000256" key="2">
    <source>
        <dbReference type="SAM" id="SignalP"/>
    </source>
</evidence>
<dbReference type="Proteomes" id="UP001150924">
    <property type="component" value="Unassembled WGS sequence"/>
</dbReference>
<dbReference type="SUPFAM" id="SSF49899">
    <property type="entry name" value="Concanavalin A-like lectins/glucanases"/>
    <property type="match status" value="1"/>
</dbReference>
<feature type="signal peptide" evidence="2">
    <location>
        <begin position="1"/>
        <end position="29"/>
    </location>
</feature>